<proteinExistence type="predicted"/>
<sequence>MGILRSLQKSDEHVVILKGTSIKMYEQVHLSREEWAALANAGLKRRRYMFTIPFHECIQTDVVSFLGRGKENKEIIMQNYLLTLAFVQRCRLPLEYTMQFWSRYRLPLEDMPNFTIFSDLFDKHYKKWEPLNENDREKTIKDKKAVQGLALRLWLSGYGVIQGIGHEPITEALLKEVADRFSNKQHITRYKKTFALLSYLLSKEERSLVQRAIDFSEKKDVFELQAALWSEESPALKTELSLQLKEYVFGYLRKRVEKVQLQTYKNVDGESETIAHKEIKATTWKKYSSSLRKLCENHLYPRQVHTIKDVLQGGLMDVFVDMAGDEDVRKTNYNAYVFVIDNWFDFYVSQKQLHVNKKRIIPNTSLGTGDKRYGKHIDFKQAVKLIETLQDDQSPYHQDNDLFYFRLRRLSLLILENGKRAHEVAFLKQNCLKRNKYGDSFLHFHKTKTGKAHDVKISKNAVKWVEQLQSVAPTEPIEIKSEIYEGGDDIKAKRLVAGSLKTTPLLPAYVTVYLQDLQRKIWKDVLPPSGRYFTAHDLRRMCATYLKLKGLSREEIADRLGHDNLDSQYTYTLTAGNDVLDELQNVAKQGLYGIRTSMNENTIDIVKEEVKVINEESIFNKASMVIDVVEDEETAKSFIDKLLQEIAGIDLMVEQSQPDGEIPKGFPMRTHNCNAHAKVTCFHHTLKCYKCKKYSPDEDMLLEHKAELVRWVVFVHHQEALLKKTKDKLEKRTLPVRIDDIKKDLQTETFKELFRKFKHLSEKEAEAVEKEVYQTAKKYISKYYRKFPSPTTKQMDEFLRSGVING</sequence>
<organism evidence="3 4">
    <name type="scientific">Bacillus cereus</name>
    <dbReference type="NCBI Taxonomy" id="1396"/>
    <lineage>
        <taxon>Bacteria</taxon>
        <taxon>Bacillati</taxon>
        <taxon>Bacillota</taxon>
        <taxon>Bacilli</taxon>
        <taxon>Bacillales</taxon>
        <taxon>Bacillaceae</taxon>
        <taxon>Bacillus</taxon>
        <taxon>Bacillus cereus group</taxon>
    </lineage>
</organism>
<dbReference type="InterPro" id="IPR011010">
    <property type="entry name" value="DNA_brk_join_enz"/>
</dbReference>
<dbReference type="SUPFAM" id="SSF56349">
    <property type="entry name" value="DNA breaking-rejoining enzymes"/>
    <property type="match status" value="1"/>
</dbReference>
<evidence type="ECO:0000313" key="4">
    <source>
        <dbReference type="Proteomes" id="UP000220006"/>
    </source>
</evidence>
<dbReference type="RefSeq" id="WP_097905127.1">
    <property type="nucleotide sequence ID" value="NZ_NVLK01000043.1"/>
</dbReference>
<dbReference type="GO" id="GO:0006310">
    <property type="term" value="P:DNA recombination"/>
    <property type="evidence" value="ECO:0007669"/>
    <property type="project" value="UniProtKB-KW"/>
</dbReference>
<name>A0A2A7HU00_BACCE</name>
<dbReference type="EMBL" id="NVLK01000043">
    <property type="protein sequence ID" value="PEC20400.1"/>
    <property type="molecule type" value="Genomic_DNA"/>
</dbReference>
<dbReference type="InterPro" id="IPR013762">
    <property type="entry name" value="Integrase-like_cat_sf"/>
</dbReference>
<dbReference type="AlphaFoldDB" id="A0A2A7HU00"/>
<evidence type="ECO:0000256" key="1">
    <source>
        <dbReference type="ARBA" id="ARBA00023172"/>
    </source>
</evidence>
<accession>A0A2A7HU00</accession>
<dbReference type="Gene3D" id="1.10.443.10">
    <property type="entry name" value="Intergrase catalytic core"/>
    <property type="match status" value="1"/>
</dbReference>
<dbReference type="Proteomes" id="UP000220006">
    <property type="component" value="Unassembled WGS sequence"/>
</dbReference>
<evidence type="ECO:0000259" key="2">
    <source>
        <dbReference type="PROSITE" id="PS51898"/>
    </source>
</evidence>
<dbReference type="Pfam" id="PF00589">
    <property type="entry name" value="Phage_integrase"/>
    <property type="match status" value="1"/>
</dbReference>
<dbReference type="InterPro" id="IPR002104">
    <property type="entry name" value="Integrase_catalytic"/>
</dbReference>
<reference evidence="3 4" key="1">
    <citation type="submission" date="2017-09" db="EMBL/GenBank/DDBJ databases">
        <title>Large-scale bioinformatics analysis of Bacillus genomes uncovers conserved roles of natural products in bacterial physiology.</title>
        <authorList>
            <consortium name="Agbiome Team Llc"/>
            <person name="Bleich R.M."/>
            <person name="Grubbs K.J."/>
            <person name="Santa Maria K.C."/>
            <person name="Allen S.E."/>
            <person name="Farag S."/>
            <person name="Shank E.A."/>
            <person name="Bowers A."/>
        </authorList>
    </citation>
    <scope>NUCLEOTIDE SEQUENCE [LARGE SCALE GENOMIC DNA]</scope>
    <source>
        <strain evidence="3 4">AFS096845</strain>
    </source>
</reference>
<gene>
    <name evidence="3" type="ORF">COM96_19380</name>
</gene>
<protein>
    <recommendedName>
        <fullName evidence="2">Tyr recombinase domain-containing protein</fullName>
    </recommendedName>
</protein>
<dbReference type="CDD" id="cd00397">
    <property type="entry name" value="DNA_BRE_C"/>
    <property type="match status" value="1"/>
</dbReference>
<dbReference type="GO" id="GO:0015074">
    <property type="term" value="P:DNA integration"/>
    <property type="evidence" value="ECO:0007669"/>
    <property type="project" value="InterPro"/>
</dbReference>
<dbReference type="GO" id="GO:0003677">
    <property type="term" value="F:DNA binding"/>
    <property type="evidence" value="ECO:0007669"/>
    <property type="project" value="InterPro"/>
</dbReference>
<keyword evidence="1" id="KW-0233">DNA recombination</keyword>
<feature type="domain" description="Tyr recombinase" evidence="2">
    <location>
        <begin position="372"/>
        <end position="588"/>
    </location>
</feature>
<evidence type="ECO:0000313" key="3">
    <source>
        <dbReference type="EMBL" id="PEC20400.1"/>
    </source>
</evidence>
<comment type="caution">
    <text evidence="3">The sequence shown here is derived from an EMBL/GenBank/DDBJ whole genome shotgun (WGS) entry which is preliminary data.</text>
</comment>
<dbReference type="PROSITE" id="PS51898">
    <property type="entry name" value="TYR_RECOMBINASE"/>
    <property type="match status" value="1"/>
</dbReference>